<evidence type="ECO:0000256" key="5">
    <source>
        <dbReference type="ARBA" id="ARBA00022763"/>
    </source>
</evidence>
<dbReference type="CDD" id="cd10027">
    <property type="entry name" value="UDG-F1-like"/>
    <property type="match status" value="1"/>
</dbReference>
<keyword evidence="7 8" id="KW-0234">DNA repair</keyword>
<dbReference type="NCBIfam" id="NF003588">
    <property type="entry name" value="PRK05254.1-1"/>
    <property type="match status" value="1"/>
</dbReference>
<evidence type="ECO:0000256" key="6">
    <source>
        <dbReference type="ARBA" id="ARBA00022801"/>
    </source>
</evidence>
<evidence type="ECO:0000256" key="3">
    <source>
        <dbReference type="ARBA" id="ARBA00008184"/>
    </source>
</evidence>
<comment type="similarity">
    <text evidence="3 8 10">Belongs to the uracil-DNA glycosylase (UDG) superfamily. UNG family.</text>
</comment>
<comment type="subcellular location">
    <subcellularLocation>
        <location evidence="8">Cytoplasm</location>
    </subcellularLocation>
</comment>
<dbReference type="Pfam" id="PF03167">
    <property type="entry name" value="UDG"/>
    <property type="match status" value="1"/>
</dbReference>
<dbReference type="InterPro" id="IPR005122">
    <property type="entry name" value="Uracil-DNA_glycosylase-like"/>
</dbReference>
<dbReference type="NCBIfam" id="TIGR00628">
    <property type="entry name" value="ung"/>
    <property type="match status" value="1"/>
</dbReference>
<evidence type="ECO:0000313" key="13">
    <source>
        <dbReference type="Proteomes" id="UP001179842"/>
    </source>
</evidence>
<dbReference type="PROSITE" id="PS00130">
    <property type="entry name" value="U_DNA_GLYCOSYLASE"/>
    <property type="match status" value="1"/>
</dbReference>
<dbReference type="InterPro" id="IPR018085">
    <property type="entry name" value="Ura-DNA_Glyclase_AS"/>
</dbReference>
<dbReference type="HAMAP" id="MF_00148">
    <property type="entry name" value="UDG"/>
    <property type="match status" value="1"/>
</dbReference>
<gene>
    <name evidence="8" type="primary">ung</name>
    <name evidence="12" type="ORF">QEG99_02070</name>
</gene>
<evidence type="ECO:0000256" key="2">
    <source>
        <dbReference type="ARBA" id="ARBA00002631"/>
    </source>
</evidence>
<dbReference type="PANTHER" id="PTHR11264">
    <property type="entry name" value="URACIL-DNA GLYCOSYLASE"/>
    <property type="match status" value="1"/>
</dbReference>
<dbReference type="PANTHER" id="PTHR11264:SF0">
    <property type="entry name" value="URACIL-DNA GLYCOSYLASE"/>
    <property type="match status" value="1"/>
</dbReference>
<keyword evidence="8" id="KW-0963">Cytoplasm</keyword>
<keyword evidence="5 8" id="KW-0227">DNA damage</keyword>
<name>A0ABY8LY33_9BACT</name>
<evidence type="ECO:0000256" key="1">
    <source>
        <dbReference type="ARBA" id="ARBA00001400"/>
    </source>
</evidence>
<evidence type="ECO:0000256" key="10">
    <source>
        <dbReference type="RuleBase" id="RU003780"/>
    </source>
</evidence>
<dbReference type="RefSeq" id="WP_280102350.1">
    <property type="nucleotide sequence ID" value="NZ_CP122979.1"/>
</dbReference>
<evidence type="ECO:0000256" key="8">
    <source>
        <dbReference type="HAMAP-Rule" id="MF_00148"/>
    </source>
</evidence>
<dbReference type="EC" id="3.2.2.27" evidence="4 8"/>
<dbReference type="InterPro" id="IPR002043">
    <property type="entry name" value="UDG_fam1"/>
</dbReference>
<evidence type="ECO:0000256" key="4">
    <source>
        <dbReference type="ARBA" id="ARBA00012030"/>
    </source>
</evidence>
<dbReference type="Gene3D" id="3.40.470.10">
    <property type="entry name" value="Uracil-DNA glycosylase-like domain"/>
    <property type="match status" value="1"/>
</dbReference>
<protein>
    <recommendedName>
        <fullName evidence="4 8">Uracil-DNA glycosylase</fullName>
        <shortName evidence="8">UDG</shortName>
        <ecNumber evidence="4 8">3.2.2.27</ecNumber>
    </recommendedName>
</protein>
<dbReference type="SMART" id="SM00987">
    <property type="entry name" value="UreE_C"/>
    <property type="match status" value="1"/>
</dbReference>
<feature type="domain" description="Uracil-DNA glycosylase-like" evidence="11">
    <location>
        <begin position="48"/>
        <end position="207"/>
    </location>
</feature>
<accession>A0ABY8LY33</accession>
<keyword evidence="6 8" id="KW-0378">Hydrolase</keyword>
<organism evidence="12 13">
    <name type="scientific">Mesomycoplasma lagogenitalium</name>
    <dbReference type="NCBI Taxonomy" id="171286"/>
    <lineage>
        <taxon>Bacteria</taxon>
        <taxon>Bacillati</taxon>
        <taxon>Mycoplasmatota</taxon>
        <taxon>Mycoplasmoidales</taxon>
        <taxon>Metamycoplasmataceae</taxon>
        <taxon>Mesomycoplasma</taxon>
    </lineage>
</organism>
<dbReference type="GO" id="GO:0004844">
    <property type="term" value="F:uracil DNA N-glycosylase activity"/>
    <property type="evidence" value="ECO:0007669"/>
    <property type="project" value="UniProtKB-EC"/>
</dbReference>
<keyword evidence="12" id="KW-0326">Glycosidase</keyword>
<comment type="function">
    <text evidence="2 8 10">Excises uracil residues from the DNA which can arise as a result of misincorporation of dUMP residues by DNA polymerase or due to deamination of cytosine.</text>
</comment>
<sequence>MLSKKDIVDFLTSEKNKNYYIDLMNYLKKQKETKIIFPAVKDIYKSLKITDFQNLKLIIIGQDPYHGENEADGLAFSTQNSKLPPSLLNIYKEIKRDYPNFQKQDGKLDEWAKQGVLLLNRVLTVEKDKPNSHANQGWEIFTSNFLKFINQNYSNLIFLLLGKKAQSIINEIDLSKQIIINLSHPSPFSYHISFQNSHAFFKINQILKKLNKREIKW</sequence>
<dbReference type="SUPFAM" id="SSF52141">
    <property type="entry name" value="Uracil-DNA glycosylase-like"/>
    <property type="match status" value="1"/>
</dbReference>
<dbReference type="InterPro" id="IPR036895">
    <property type="entry name" value="Uracil-DNA_glycosylase-like_sf"/>
</dbReference>
<keyword evidence="13" id="KW-1185">Reference proteome</keyword>
<comment type="catalytic activity">
    <reaction evidence="1 8 10">
        <text>Hydrolyzes single-stranded DNA or mismatched double-stranded DNA and polynucleotides, releasing free uracil.</text>
        <dbReference type="EC" id="3.2.2.27"/>
    </reaction>
</comment>
<evidence type="ECO:0000259" key="11">
    <source>
        <dbReference type="SMART" id="SM00986"/>
    </source>
</evidence>
<evidence type="ECO:0000313" key="12">
    <source>
        <dbReference type="EMBL" id="WGI37047.1"/>
    </source>
</evidence>
<reference evidence="12" key="1">
    <citation type="submission" date="2023-04" db="EMBL/GenBank/DDBJ databases">
        <title>Completed genome of Mycoplasma lagogenitalium type strain 12MS.</title>
        <authorList>
            <person name="Spergser J."/>
        </authorList>
    </citation>
    <scope>NUCLEOTIDE SEQUENCE</scope>
    <source>
        <strain evidence="12">12MS</strain>
    </source>
</reference>
<dbReference type="NCBIfam" id="NF003589">
    <property type="entry name" value="PRK05254.1-2"/>
    <property type="match status" value="1"/>
</dbReference>
<dbReference type="EMBL" id="CP122979">
    <property type="protein sequence ID" value="WGI37047.1"/>
    <property type="molecule type" value="Genomic_DNA"/>
</dbReference>
<dbReference type="SMART" id="SM00986">
    <property type="entry name" value="UDG"/>
    <property type="match status" value="1"/>
</dbReference>
<feature type="active site" description="Proton acceptor" evidence="8 9">
    <location>
        <position position="63"/>
    </location>
</feature>
<evidence type="ECO:0000256" key="7">
    <source>
        <dbReference type="ARBA" id="ARBA00023204"/>
    </source>
</evidence>
<evidence type="ECO:0000256" key="9">
    <source>
        <dbReference type="PROSITE-ProRule" id="PRU10072"/>
    </source>
</evidence>
<dbReference type="Proteomes" id="UP001179842">
    <property type="component" value="Chromosome"/>
</dbReference>
<dbReference type="NCBIfam" id="NF003592">
    <property type="entry name" value="PRK05254.1-5"/>
    <property type="match status" value="1"/>
</dbReference>
<proteinExistence type="inferred from homology"/>